<evidence type="ECO:0000256" key="4">
    <source>
        <dbReference type="ARBA" id="ARBA00022729"/>
    </source>
</evidence>
<dbReference type="Gene3D" id="3.40.390.10">
    <property type="entry name" value="Collagenase (Catalytic Domain)"/>
    <property type="match status" value="1"/>
</dbReference>
<accession>A0A401PKF4</accession>
<feature type="domain" description="EGF-like" evidence="13">
    <location>
        <begin position="667"/>
        <end position="704"/>
    </location>
</feature>
<feature type="chain" id="PRO_5019078385" description="Disintegrin domain-containing protein" evidence="12">
    <location>
        <begin position="25"/>
        <end position="740"/>
    </location>
</feature>
<keyword evidence="4 12" id="KW-0732">Signal</keyword>
<sequence length="740" mass="82393">MILVQSWIFVPFFYLTCPTGFIKAEIQTGAVWKERWNGRAVLQEATKPQRLIPSVHSGKEIGHRRLSTRIRNNSTGAHFIHLAQASFLIEMFGSSFILDLDLNHGLLSARYVERHFSEEGKTTQTSGGEHCYYHGKIRGNSNSFVAMSTCHGLNGVFNDGNFTYIIEVMGNEIDQHEHQPHIAYRSPGLDIPMGCTSSGCFANNIQQTSPGKVLRARTKRQVRRGPHTVLRETKYIELMVVNDYTLFTKQRSATLTSNFAKSVVNFADAIYKEQLNTRIVLVAMETWASGNKMDINENPLVTLRDFMKYRRDSVRERSDAFHMLSGRTFECSHSATAYIGGICSVSKGGGISEYGSIDMMAVTLAQSLGQNLGMMWTKQRAGTSECWCPDDWAGCIMEDVGHYLPNKFSRCNINEYRQFLQAGGGICLFNKPHKLVDPQECGNGYVEMGEECDCGTAAECEKVGGNCCKKCTLTHNAMCSNGLCCRGCQYEPRGVICRQAVNDCDVAEICTGDSSQCPWNVHKLDAYYCDNEQGRCYGGRCQTRDRQCNYIWGHDSADRFCYEKLNIEGTEKGNCGKDGQNWLQCSKQDVLCGYLFCSNITQPPRHGDLNGDITSMVLYHQNKYTDCRGGHVLLDDGTSLGYVEDGTSCGPNMMCLDHKCLPIQAFNLSSCPQSASGEVCFNHGVCSNEVKCICVRDWTGKDCSVFDPYPEPTPAGSTDGQYKGLSASPIVLKVDRKSIH</sequence>
<dbReference type="Gene3D" id="4.10.70.10">
    <property type="entry name" value="Disintegrin domain"/>
    <property type="match status" value="1"/>
</dbReference>
<dbReference type="PANTHER" id="PTHR11905:SF114">
    <property type="entry name" value="DISINTEGRIN AND METALLOPROTEINASE DOMAIN-CONTAINING PROTEIN 11"/>
    <property type="match status" value="1"/>
</dbReference>
<gene>
    <name evidence="16" type="ORF">scyTo_0002683</name>
</gene>
<feature type="signal peptide" evidence="12">
    <location>
        <begin position="1"/>
        <end position="24"/>
    </location>
</feature>
<keyword evidence="5" id="KW-1133">Transmembrane helix</keyword>
<keyword evidence="1 11" id="KW-0245">EGF-like domain</keyword>
<dbReference type="PROSITE" id="PS50214">
    <property type="entry name" value="DISINTEGRIN_2"/>
    <property type="match status" value="1"/>
</dbReference>
<keyword evidence="8" id="KW-0325">Glycoprotein</keyword>
<dbReference type="Pfam" id="PF01562">
    <property type="entry name" value="Pep_M12B_propep"/>
    <property type="match status" value="1"/>
</dbReference>
<dbReference type="Proteomes" id="UP000288216">
    <property type="component" value="Unassembled WGS sequence"/>
</dbReference>
<feature type="disulfide bond" evidence="11">
    <location>
        <begin position="694"/>
        <end position="703"/>
    </location>
</feature>
<comment type="caution">
    <text evidence="11">Lacks conserved residue(s) required for the propagation of feature annotation.</text>
</comment>
<evidence type="ECO:0000259" key="14">
    <source>
        <dbReference type="PROSITE" id="PS50214"/>
    </source>
</evidence>
<keyword evidence="17" id="KW-1185">Reference proteome</keyword>
<evidence type="ECO:0008006" key="18">
    <source>
        <dbReference type="Google" id="ProtNLM"/>
    </source>
</evidence>
<keyword evidence="6" id="KW-0472">Membrane</keyword>
<dbReference type="FunFam" id="4.10.70.10:FF:000001">
    <property type="entry name" value="Disintegrin and metalloproteinase domain-containing protein 22"/>
    <property type="match status" value="1"/>
</dbReference>
<dbReference type="PROSITE" id="PS00022">
    <property type="entry name" value="EGF_1"/>
    <property type="match status" value="1"/>
</dbReference>
<evidence type="ECO:0000256" key="11">
    <source>
        <dbReference type="PROSITE-ProRule" id="PRU00076"/>
    </source>
</evidence>
<feature type="domain" description="Peptidase M12B" evidence="15">
    <location>
        <begin position="234"/>
        <end position="432"/>
    </location>
</feature>
<evidence type="ECO:0000256" key="8">
    <source>
        <dbReference type="ARBA" id="ARBA00023180"/>
    </source>
</evidence>
<dbReference type="FunFam" id="3.40.390.10:FF:000014">
    <property type="entry name" value="disintegrin and metalloproteinase domain-containing protein 11"/>
    <property type="match status" value="1"/>
</dbReference>
<evidence type="ECO:0000256" key="12">
    <source>
        <dbReference type="SAM" id="SignalP"/>
    </source>
</evidence>
<dbReference type="InterPro" id="IPR024079">
    <property type="entry name" value="MetalloPept_cat_dom_sf"/>
</dbReference>
<protein>
    <recommendedName>
        <fullName evidence="18">Disintegrin domain-containing protein</fullName>
    </recommendedName>
</protein>
<dbReference type="STRING" id="75743.A0A401PKF4"/>
<organism evidence="16 17">
    <name type="scientific">Scyliorhinus torazame</name>
    <name type="common">Cloudy catshark</name>
    <name type="synonym">Catulus torazame</name>
    <dbReference type="NCBI Taxonomy" id="75743"/>
    <lineage>
        <taxon>Eukaryota</taxon>
        <taxon>Metazoa</taxon>
        <taxon>Chordata</taxon>
        <taxon>Craniata</taxon>
        <taxon>Vertebrata</taxon>
        <taxon>Chondrichthyes</taxon>
        <taxon>Elasmobranchii</taxon>
        <taxon>Galeomorphii</taxon>
        <taxon>Galeoidea</taxon>
        <taxon>Carcharhiniformes</taxon>
        <taxon>Scyliorhinidae</taxon>
        <taxon>Scyliorhinus</taxon>
    </lineage>
</organism>
<dbReference type="SUPFAM" id="SSF55486">
    <property type="entry name" value="Metalloproteases ('zincins'), catalytic domain"/>
    <property type="match status" value="1"/>
</dbReference>
<dbReference type="InterPro" id="IPR036436">
    <property type="entry name" value="Disintegrin_dom_sf"/>
</dbReference>
<keyword evidence="2" id="KW-0165">Cleavage on pair of basic residues</keyword>
<dbReference type="PRINTS" id="PR00289">
    <property type="entry name" value="DISINTEGRIN"/>
</dbReference>
<evidence type="ECO:0000256" key="2">
    <source>
        <dbReference type="ARBA" id="ARBA00022685"/>
    </source>
</evidence>
<evidence type="ECO:0000256" key="9">
    <source>
        <dbReference type="ARBA" id="ARBA00046288"/>
    </source>
</evidence>
<evidence type="ECO:0000259" key="13">
    <source>
        <dbReference type="PROSITE" id="PS50026"/>
    </source>
</evidence>
<dbReference type="AlphaFoldDB" id="A0A401PKF4"/>
<dbReference type="SMART" id="SM00050">
    <property type="entry name" value="DISIN"/>
    <property type="match status" value="1"/>
</dbReference>
<evidence type="ECO:0000256" key="7">
    <source>
        <dbReference type="ARBA" id="ARBA00023157"/>
    </source>
</evidence>
<dbReference type="GO" id="GO:0006508">
    <property type="term" value="P:proteolysis"/>
    <property type="evidence" value="ECO:0007669"/>
    <property type="project" value="InterPro"/>
</dbReference>
<evidence type="ECO:0000256" key="1">
    <source>
        <dbReference type="ARBA" id="ARBA00022536"/>
    </source>
</evidence>
<dbReference type="SUPFAM" id="SSF57552">
    <property type="entry name" value="Blood coagulation inhibitor (disintegrin)"/>
    <property type="match status" value="1"/>
</dbReference>
<dbReference type="OrthoDB" id="5951731at2759"/>
<feature type="disulfide bond" evidence="10">
    <location>
        <begin position="497"/>
        <end position="517"/>
    </location>
</feature>
<dbReference type="CDD" id="cd04269">
    <property type="entry name" value="ZnMc_adamalysin_II_like"/>
    <property type="match status" value="1"/>
</dbReference>
<dbReference type="InterPro" id="IPR000742">
    <property type="entry name" value="EGF"/>
</dbReference>
<name>A0A401PKF4_SCYTO</name>
<dbReference type="EMBL" id="BFAA01000686">
    <property type="protein sequence ID" value="GCB73603.1"/>
    <property type="molecule type" value="Genomic_DNA"/>
</dbReference>
<dbReference type="InterPro" id="IPR001590">
    <property type="entry name" value="Peptidase_M12B"/>
</dbReference>
<dbReference type="GO" id="GO:0012505">
    <property type="term" value="C:endomembrane system"/>
    <property type="evidence" value="ECO:0007669"/>
    <property type="project" value="UniProtKB-SubCell"/>
</dbReference>
<dbReference type="InterPro" id="IPR001762">
    <property type="entry name" value="Disintegrin_dom"/>
</dbReference>
<dbReference type="PROSITE" id="PS50215">
    <property type="entry name" value="ADAM_MEPRO"/>
    <property type="match status" value="1"/>
</dbReference>
<dbReference type="Pfam" id="PF08516">
    <property type="entry name" value="ADAM_CR"/>
    <property type="match status" value="1"/>
</dbReference>
<keyword evidence="3" id="KW-0812">Transmembrane</keyword>
<evidence type="ECO:0000256" key="3">
    <source>
        <dbReference type="ARBA" id="ARBA00022692"/>
    </source>
</evidence>
<reference evidence="16 17" key="1">
    <citation type="journal article" date="2018" name="Nat. Ecol. Evol.">
        <title>Shark genomes provide insights into elasmobranch evolution and the origin of vertebrates.</title>
        <authorList>
            <person name="Hara Y"/>
            <person name="Yamaguchi K"/>
            <person name="Onimaru K"/>
            <person name="Kadota M"/>
            <person name="Koyanagi M"/>
            <person name="Keeley SD"/>
            <person name="Tatsumi K"/>
            <person name="Tanaka K"/>
            <person name="Motone F"/>
            <person name="Kageyama Y"/>
            <person name="Nozu R"/>
            <person name="Adachi N"/>
            <person name="Nishimura O"/>
            <person name="Nakagawa R"/>
            <person name="Tanegashima C"/>
            <person name="Kiyatake I"/>
            <person name="Matsumoto R"/>
            <person name="Murakumo K"/>
            <person name="Nishida K"/>
            <person name="Terakita A"/>
            <person name="Kuratani S"/>
            <person name="Sato K"/>
            <person name="Hyodo S Kuraku.S."/>
        </authorList>
    </citation>
    <scope>NUCLEOTIDE SEQUENCE [LARGE SCALE GENOMIC DNA]</scope>
</reference>
<evidence type="ECO:0000313" key="16">
    <source>
        <dbReference type="EMBL" id="GCB73603.1"/>
    </source>
</evidence>
<proteinExistence type="predicted"/>
<comment type="subcellular location">
    <subcellularLocation>
        <location evidence="9">Endomembrane system</location>
        <topology evidence="9">Single-pass type I membrane protein</topology>
    </subcellularLocation>
</comment>
<evidence type="ECO:0000313" key="17">
    <source>
        <dbReference type="Proteomes" id="UP000288216"/>
    </source>
</evidence>
<feature type="domain" description="Disintegrin" evidence="14">
    <location>
        <begin position="438"/>
        <end position="525"/>
    </location>
</feature>
<keyword evidence="7 11" id="KW-1015">Disulfide bond</keyword>
<evidence type="ECO:0000259" key="15">
    <source>
        <dbReference type="PROSITE" id="PS50215"/>
    </source>
</evidence>
<dbReference type="Pfam" id="PF00200">
    <property type="entry name" value="Disintegrin"/>
    <property type="match status" value="1"/>
</dbReference>
<evidence type="ECO:0000256" key="5">
    <source>
        <dbReference type="ARBA" id="ARBA00022989"/>
    </source>
</evidence>
<evidence type="ECO:0000256" key="6">
    <source>
        <dbReference type="ARBA" id="ARBA00023136"/>
    </source>
</evidence>
<dbReference type="InterPro" id="IPR002870">
    <property type="entry name" value="Peptidase_M12B_N"/>
</dbReference>
<evidence type="ECO:0000256" key="10">
    <source>
        <dbReference type="PROSITE-ProRule" id="PRU00068"/>
    </source>
</evidence>
<dbReference type="InterPro" id="IPR006586">
    <property type="entry name" value="ADAM_Cys-rich"/>
</dbReference>
<dbReference type="SMART" id="SM00608">
    <property type="entry name" value="ACR"/>
    <property type="match status" value="1"/>
</dbReference>
<comment type="caution">
    <text evidence="16">The sequence shown here is derived from an EMBL/GenBank/DDBJ whole genome shotgun (WGS) entry which is preliminary data.</text>
</comment>
<dbReference type="PROSITE" id="PS50026">
    <property type="entry name" value="EGF_3"/>
    <property type="match status" value="1"/>
</dbReference>
<dbReference type="GO" id="GO:0004222">
    <property type="term" value="F:metalloendopeptidase activity"/>
    <property type="evidence" value="ECO:0007669"/>
    <property type="project" value="InterPro"/>
</dbReference>
<dbReference type="Pfam" id="PF01421">
    <property type="entry name" value="Reprolysin"/>
    <property type="match status" value="1"/>
</dbReference>
<dbReference type="OMA" id="RCNINEY"/>
<dbReference type="PANTHER" id="PTHR11905">
    <property type="entry name" value="ADAM A DISINTEGRIN AND METALLOPROTEASE DOMAIN"/>
    <property type="match status" value="1"/>
</dbReference>
<dbReference type="InterPro" id="IPR034027">
    <property type="entry name" value="Reprolysin_adamalysin"/>
</dbReference>
<dbReference type="Gene3D" id="2.10.25.10">
    <property type="entry name" value="Laminin"/>
    <property type="match status" value="1"/>
</dbReference>